<gene>
    <name evidence="1" type="primary">fas2_1</name>
    <name evidence="1" type="ORF">DSO57_1009422</name>
</gene>
<dbReference type="EC" id="2.3.1.86" evidence="1"/>
<dbReference type="EMBL" id="QTSX02004290">
    <property type="protein sequence ID" value="KAJ9066437.1"/>
    <property type="molecule type" value="Genomic_DNA"/>
</dbReference>
<name>A0ACC2SWG6_9FUNG</name>
<dbReference type="Proteomes" id="UP001165960">
    <property type="component" value="Unassembled WGS sequence"/>
</dbReference>
<evidence type="ECO:0000313" key="1">
    <source>
        <dbReference type="EMBL" id="KAJ9066437.1"/>
    </source>
</evidence>
<protein>
    <submittedName>
        <fullName evidence="1">Fatty acid synthase alpha subunit Lsd1</fullName>
        <ecNumber evidence="1">2.3.1.86</ecNumber>
    </submittedName>
</protein>
<feature type="non-terminal residue" evidence="1">
    <location>
        <position position="1"/>
    </location>
</feature>
<accession>A0ACC2SWG6</accession>
<keyword evidence="1" id="KW-0012">Acyltransferase</keyword>
<comment type="caution">
    <text evidence="1">The sequence shown here is derived from an EMBL/GenBank/DDBJ whole genome shotgun (WGS) entry which is preliminary data.</text>
</comment>
<sequence length="92" mass="10477">QTHSLVTLNSAILKYSISNNKGNFHDMLGIYKLLPDENKQHVKTINHHYYKGHHISIDLLNDLYSSAYVGHPQRLNGLKLVLHMDKAADSLN</sequence>
<keyword evidence="1" id="KW-0808">Transferase</keyword>
<proteinExistence type="predicted"/>
<evidence type="ECO:0000313" key="2">
    <source>
        <dbReference type="Proteomes" id="UP001165960"/>
    </source>
</evidence>
<keyword evidence="2" id="KW-1185">Reference proteome</keyword>
<organism evidence="1 2">
    <name type="scientific">Entomophthora muscae</name>
    <dbReference type="NCBI Taxonomy" id="34485"/>
    <lineage>
        <taxon>Eukaryota</taxon>
        <taxon>Fungi</taxon>
        <taxon>Fungi incertae sedis</taxon>
        <taxon>Zoopagomycota</taxon>
        <taxon>Entomophthoromycotina</taxon>
        <taxon>Entomophthoromycetes</taxon>
        <taxon>Entomophthorales</taxon>
        <taxon>Entomophthoraceae</taxon>
        <taxon>Entomophthora</taxon>
    </lineage>
</organism>
<reference evidence="1" key="1">
    <citation type="submission" date="2022-04" db="EMBL/GenBank/DDBJ databases">
        <title>Genome of the entomopathogenic fungus Entomophthora muscae.</title>
        <authorList>
            <person name="Elya C."/>
            <person name="Lovett B.R."/>
            <person name="Lee E."/>
            <person name="Macias A.M."/>
            <person name="Hajek A.E."/>
            <person name="De Bivort B.L."/>
            <person name="Kasson M.T."/>
            <person name="De Fine Licht H.H."/>
            <person name="Stajich J.E."/>
        </authorList>
    </citation>
    <scope>NUCLEOTIDE SEQUENCE</scope>
    <source>
        <strain evidence="1">Berkeley</strain>
    </source>
</reference>